<evidence type="ECO:0000313" key="2">
    <source>
        <dbReference type="Proteomes" id="UP000595814"/>
    </source>
</evidence>
<evidence type="ECO:0000313" key="1">
    <source>
        <dbReference type="EMBL" id="QQK07896.1"/>
    </source>
</evidence>
<dbReference type="EMBL" id="CP066744">
    <property type="protein sequence ID" value="QQK07896.1"/>
    <property type="molecule type" value="Genomic_DNA"/>
</dbReference>
<dbReference type="Proteomes" id="UP000595814">
    <property type="component" value="Chromosome"/>
</dbReference>
<accession>A0AC61MQN9</accession>
<organism evidence="1 2">
    <name type="scientific">Miniphocaeibacter halophilus</name>
    <dbReference type="NCBI Taxonomy" id="2931922"/>
    <lineage>
        <taxon>Bacteria</taxon>
        <taxon>Bacillati</taxon>
        <taxon>Bacillota</taxon>
        <taxon>Tissierellia</taxon>
        <taxon>Tissierellales</taxon>
        <taxon>Peptoniphilaceae</taxon>
        <taxon>Miniphocaeibacter</taxon>
    </lineage>
</organism>
<protein>
    <submittedName>
        <fullName evidence="1">Copper homeostasis protein CutC</fullName>
    </submittedName>
</protein>
<sequence length="245" mass="27533">MIFELCCGSLEDIVIANELKVDRIELNAGLALGGLTPSLGLLELAIKETNIPLALMVRPRGGGFMYNDYDYKTMLKDLQIFLQYNIEGIVFGFLDKDFNIDIKKTEEFINIIKKSGKKAIYHRAFDNTSNKTKSIEELISLGCDRLLTSGGKNTAIDGKDMIKSLQKEYGNKIDIVAGSGLKSNNIKDFINYTNVTEIHSSCKEWKVDNTSNSFVSYDYNLSYKGMYDGVSRNEVIKMKEALKNL</sequence>
<proteinExistence type="predicted"/>
<gene>
    <name evidence="1" type="ORF">JFY71_11585</name>
</gene>
<reference evidence="1 2" key="1">
    <citation type="journal article" date="2022" name="Int. J. Syst. Evol. Microbiol.">
        <title>Miniphocaeibacter halophilus sp. nov., an ammonium-tolerant acetate-producing bacterium isolated from a biogas system.</title>
        <authorList>
            <person name="Schnurer A."/>
            <person name="Singh A."/>
            <person name="Bi S."/>
            <person name="Qiao W."/>
            <person name="Westerholm M."/>
        </authorList>
    </citation>
    <scope>NUCLEOTIDE SEQUENCE [LARGE SCALE GENOMIC DNA]</scope>
    <source>
        <strain evidence="1 2">AMB_01</strain>
    </source>
</reference>
<keyword evidence="2" id="KW-1185">Reference proteome</keyword>
<name>A0AC61MQN9_9FIRM</name>